<feature type="binding site" evidence="6">
    <location>
        <position position="190"/>
    </location>
    <ligand>
        <name>S-adenosyl-L-methionine</name>
        <dbReference type="ChEBI" id="CHEBI:59789"/>
    </ligand>
</feature>
<dbReference type="HAMAP" id="MF_00735">
    <property type="entry name" value="Methyltr_PrmA"/>
    <property type="match status" value="1"/>
</dbReference>
<dbReference type="PANTHER" id="PTHR43648:SF1">
    <property type="entry name" value="ELECTRON TRANSFER FLAVOPROTEIN BETA SUBUNIT LYSINE METHYLTRANSFERASE"/>
    <property type="match status" value="1"/>
</dbReference>
<evidence type="ECO:0000256" key="5">
    <source>
        <dbReference type="ARBA" id="ARBA00022691"/>
    </source>
</evidence>
<feature type="binding site" evidence="6">
    <location>
        <position position="147"/>
    </location>
    <ligand>
        <name>S-adenosyl-L-methionine</name>
        <dbReference type="ChEBI" id="CHEBI:59789"/>
    </ligand>
</feature>
<sequence length="300" mass="33435">MDKDNFMDLYQMTIKMPALAAPAVENLLMEADFDGLQWQDDYAMKQVAVTVYATTKQTLQTKSTILQPQIDRLLEFGINPHPFKIEIKPVNGKWKTNWEASYQAERITRFLTIAPTWSDYEPMPNSDERVIRLDPGMSFGTGTHPTTKLALQALETVLRGQETVFDVGCGSGVLSIAARSLGALQIVAGDNDPIAVAATQRNFANNPVMKLNHQVKQQSLLTEQDQLADVIVANMLAEVLLLLIPQVNDHLTATGKFILAGIYVDQLAKVTNALNQQHLKIEQTLTRGKWYALIASKEQR</sequence>
<dbReference type="PATRIC" id="fig|1423745.4.peg.982"/>
<organism evidence="7 8">
    <name type="scientific">Fructilactobacillus florum DSM 22689 = JCM 16035</name>
    <dbReference type="NCBI Taxonomy" id="1423745"/>
    <lineage>
        <taxon>Bacteria</taxon>
        <taxon>Bacillati</taxon>
        <taxon>Bacillota</taxon>
        <taxon>Bacilli</taxon>
        <taxon>Lactobacillales</taxon>
        <taxon>Lactobacillaceae</taxon>
        <taxon>Fructilactobacillus</taxon>
    </lineage>
</organism>
<reference evidence="7 8" key="1">
    <citation type="journal article" date="2015" name="Genome Announc.">
        <title>Expanding the biotechnology potential of lactobacilli through comparative genomics of 213 strains and associated genera.</title>
        <authorList>
            <person name="Sun Z."/>
            <person name="Harris H.M."/>
            <person name="McCann A."/>
            <person name="Guo C."/>
            <person name="Argimon S."/>
            <person name="Zhang W."/>
            <person name="Yang X."/>
            <person name="Jeffery I.B."/>
            <person name="Cooney J.C."/>
            <person name="Kagawa T.F."/>
            <person name="Liu W."/>
            <person name="Song Y."/>
            <person name="Salvetti E."/>
            <person name="Wrobel A."/>
            <person name="Rasinkangas P."/>
            <person name="Parkhill J."/>
            <person name="Rea M.C."/>
            <person name="O'Sullivan O."/>
            <person name="Ritari J."/>
            <person name="Douillard F.P."/>
            <person name="Paul Ross R."/>
            <person name="Yang R."/>
            <person name="Briner A.E."/>
            <person name="Felis G.E."/>
            <person name="de Vos W.M."/>
            <person name="Barrangou R."/>
            <person name="Klaenhammer T.R."/>
            <person name="Caufield P.W."/>
            <person name="Cui Y."/>
            <person name="Zhang H."/>
            <person name="O'Toole P.W."/>
        </authorList>
    </citation>
    <scope>NUCLEOTIDE SEQUENCE [LARGE SCALE GENOMIC DNA]</scope>
    <source>
        <strain evidence="7 8">DSM 22689</strain>
    </source>
</reference>
<evidence type="ECO:0000256" key="2">
    <source>
        <dbReference type="ARBA" id="ARBA00022490"/>
    </source>
</evidence>
<comment type="caution">
    <text evidence="7">The sequence shown here is derived from an EMBL/GenBank/DDBJ whole genome shotgun (WGS) entry which is preliminary data.</text>
</comment>
<comment type="function">
    <text evidence="6">Methylates ribosomal protein L11.</text>
</comment>
<dbReference type="EC" id="2.1.1.-" evidence="6"/>
<dbReference type="NCBIfam" id="TIGR00406">
    <property type="entry name" value="prmA"/>
    <property type="match status" value="1"/>
</dbReference>
<feature type="binding site" evidence="6">
    <location>
        <position position="168"/>
    </location>
    <ligand>
        <name>S-adenosyl-L-methionine</name>
        <dbReference type="ChEBI" id="CHEBI:59789"/>
    </ligand>
</feature>
<dbReference type="Gene3D" id="3.40.50.150">
    <property type="entry name" value="Vaccinia Virus protein VP39"/>
    <property type="match status" value="1"/>
</dbReference>
<dbReference type="InterPro" id="IPR029063">
    <property type="entry name" value="SAM-dependent_MTases_sf"/>
</dbReference>
<accession>A0A0R2CJW6</accession>
<dbReference type="Proteomes" id="UP000051586">
    <property type="component" value="Unassembled WGS sequence"/>
</dbReference>
<comment type="subcellular location">
    <subcellularLocation>
        <location evidence="6">Cytoplasm</location>
    </subcellularLocation>
</comment>
<feature type="binding site" evidence="6">
    <location>
        <position position="234"/>
    </location>
    <ligand>
        <name>S-adenosyl-L-methionine</name>
        <dbReference type="ChEBI" id="CHEBI:59789"/>
    </ligand>
</feature>
<dbReference type="EMBL" id="AYZI01000005">
    <property type="protein sequence ID" value="KRM91410.1"/>
    <property type="molecule type" value="Genomic_DNA"/>
</dbReference>
<keyword evidence="5 6" id="KW-0949">S-adenosyl-L-methionine</keyword>
<evidence type="ECO:0000256" key="1">
    <source>
        <dbReference type="ARBA" id="ARBA00009741"/>
    </source>
</evidence>
<gene>
    <name evidence="6" type="primary">prmA</name>
    <name evidence="7" type="ORF">FC87_GL000921</name>
</gene>
<dbReference type="Pfam" id="PF06325">
    <property type="entry name" value="PrmA"/>
    <property type="match status" value="1"/>
</dbReference>
<protein>
    <recommendedName>
        <fullName evidence="6">Ribosomal protein L11 methyltransferase</fullName>
        <shortName evidence="6">L11 Mtase</shortName>
        <ecNumber evidence="6">2.1.1.-</ecNumber>
    </recommendedName>
</protein>
<keyword evidence="4 6" id="KW-0808">Transferase</keyword>
<keyword evidence="3 6" id="KW-0489">Methyltransferase</keyword>
<evidence type="ECO:0000256" key="6">
    <source>
        <dbReference type="HAMAP-Rule" id="MF_00735"/>
    </source>
</evidence>
<evidence type="ECO:0000256" key="4">
    <source>
        <dbReference type="ARBA" id="ARBA00022679"/>
    </source>
</evidence>
<comment type="catalytic activity">
    <reaction evidence="6">
        <text>L-lysyl-[protein] + 3 S-adenosyl-L-methionine = N(6),N(6),N(6)-trimethyl-L-lysyl-[protein] + 3 S-adenosyl-L-homocysteine + 3 H(+)</text>
        <dbReference type="Rhea" id="RHEA:54192"/>
        <dbReference type="Rhea" id="RHEA-COMP:9752"/>
        <dbReference type="Rhea" id="RHEA-COMP:13826"/>
        <dbReference type="ChEBI" id="CHEBI:15378"/>
        <dbReference type="ChEBI" id="CHEBI:29969"/>
        <dbReference type="ChEBI" id="CHEBI:57856"/>
        <dbReference type="ChEBI" id="CHEBI:59789"/>
        <dbReference type="ChEBI" id="CHEBI:61961"/>
    </reaction>
</comment>
<dbReference type="InterPro" id="IPR004498">
    <property type="entry name" value="Ribosomal_PrmA_MeTrfase"/>
</dbReference>
<dbReference type="InterPro" id="IPR050078">
    <property type="entry name" value="Ribosomal_L11_MeTrfase_PrmA"/>
</dbReference>
<evidence type="ECO:0000313" key="8">
    <source>
        <dbReference type="Proteomes" id="UP000051586"/>
    </source>
</evidence>
<dbReference type="GO" id="GO:0016279">
    <property type="term" value="F:protein-lysine N-methyltransferase activity"/>
    <property type="evidence" value="ECO:0007669"/>
    <property type="project" value="RHEA"/>
</dbReference>
<dbReference type="GO" id="GO:0005737">
    <property type="term" value="C:cytoplasm"/>
    <property type="evidence" value="ECO:0007669"/>
    <property type="project" value="UniProtKB-SubCell"/>
</dbReference>
<keyword evidence="7" id="KW-0687">Ribonucleoprotein</keyword>
<dbReference type="AlphaFoldDB" id="A0A0R2CJW6"/>
<evidence type="ECO:0000313" key="7">
    <source>
        <dbReference type="EMBL" id="KRM91410.1"/>
    </source>
</evidence>
<keyword evidence="2 6" id="KW-0963">Cytoplasm</keyword>
<dbReference type="PIRSF" id="PIRSF000401">
    <property type="entry name" value="RPL11_MTase"/>
    <property type="match status" value="1"/>
</dbReference>
<dbReference type="CDD" id="cd02440">
    <property type="entry name" value="AdoMet_MTases"/>
    <property type="match status" value="1"/>
</dbReference>
<evidence type="ECO:0000256" key="3">
    <source>
        <dbReference type="ARBA" id="ARBA00022603"/>
    </source>
</evidence>
<comment type="similarity">
    <text evidence="1 6">Belongs to the methyltransferase superfamily. PrmA family.</text>
</comment>
<name>A0A0R2CJW6_9LACO</name>
<dbReference type="STRING" id="1423745.GCA_001311215_00331"/>
<dbReference type="GO" id="GO:0032259">
    <property type="term" value="P:methylation"/>
    <property type="evidence" value="ECO:0007669"/>
    <property type="project" value="UniProtKB-KW"/>
</dbReference>
<dbReference type="PANTHER" id="PTHR43648">
    <property type="entry name" value="ELECTRON TRANSFER FLAVOPROTEIN BETA SUBUNIT LYSINE METHYLTRANSFERASE"/>
    <property type="match status" value="1"/>
</dbReference>
<keyword evidence="7" id="KW-0689">Ribosomal protein</keyword>
<proteinExistence type="inferred from homology"/>
<dbReference type="SUPFAM" id="SSF53335">
    <property type="entry name" value="S-adenosyl-L-methionine-dependent methyltransferases"/>
    <property type="match status" value="1"/>
</dbReference>
<dbReference type="GO" id="GO:0005840">
    <property type="term" value="C:ribosome"/>
    <property type="evidence" value="ECO:0007669"/>
    <property type="project" value="UniProtKB-KW"/>
</dbReference>